<evidence type="ECO:0000313" key="4">
    <source>
        <dbReference type="Proteomes" id="UP000218676"/>
    </source>
</evidence>
<evidence type="ECO:0000256" key="1">
    <source>
        <dbReference type="SAM" id="Phobius"/>
    </source>
</evidence>
<dbReference type="EMBL" id="CP061855">
    <property type="protein sequence ID" value="QOD58640.1"/>
    <property type="molecule type" value="Genomic_DNA"/>
</dbReference>
<accession>A0A1Q9GWJ4</accession>
<reference evidence="3 5" key="3">
    <citation type="submission" date="2020-09" db="EMBL/GenBank/DDBJ databases">
        <title>Complete, closed and curated genome sequences of Photobacterium damselae subsp. piscicida isolates from Australia indicate localised evolution and additional plasmid-borne pathogenicity mechanisms.</title>
        <authorList>
            <person name="Baseggio L."/>
            <person name="Silayeva O."/>
            <person name="Buller N."/>
            <person name="Landos M."/>
            <person name="Engelstaedter J."/>
            <person name="Barnes A.C."/>
        </authorList>
    </citation>
    <scope>NUCLEOTIDE SEQUENCE [LARGE SCALE GENOMIC DNA]</scope>
    <source>
        <strain evidence="3 5">AS-16-0540-1</strain>
    </source>
</reference>
<dbReference type="Proteomes" id="UP000516656">
    <property type="component" value="Chromosome 2"/>
</dbReference>
<gene>
    <name evidence="3" type="ORF">IC627_17595</name>
    <name evidence="2" type="ORF">PDPUS_2_00243</name>
</gene>
<evidence type="ECO:0000313" key="2">
    <source>
        <dbReference type="EMBL" id="BAX54829.1"/>
    </source>
</evidence>
<reference evidence="2" key="1">
    <citation type="journal article" date="2017" name="Genome Announc.">
        <title>Whole-Genome Sequence of Photobacterium damselae subsp. piscicida Strain 91-197, Isolated from Hybrid Striped Bass (Morone sp.) in the United States.</title>
        <authorList>
            <person name="Teru Y."/>
            <person name="Hikima J."/>
            <person name="Kono T."/>
            <person name="Sakai M."/>
            <person name="Takano T."/>
            <person name="Hawke J.P."/>
            <person name="Takeyama H."/>
            <person name="Aoki T."/>
        </authorList>
    </citation>
    <scope>NUCLEOTIDE SEQUENCE</scope>
    <source>
        <strain evidence="2">91-197</strain>
    </source>
</reference>
<dbReference type="GeneID" id="93399273"/>
<evidence type="ECO:0000313" key="5">
    <source>
        <dbReference type="Proteomes" id="UP000516656"/>
    </source>
</evidence>
<proteinExistence type="predicted"/>
<sequence length="99" mass="10999">MSLAPPILIILAVSLLITMAIHYLTKATKAQYNSQLRCCAVDQLSLSEFESSLEGQSSFVLAKMSSHIMDAMLYAKSEGHDYHVDELNQRLALVLTKIQ</sequence>
<reference evidence="4" key="2">
    <citation type="submission" date="2017-05" db="EMBL/GenBank/DDBJ databases">
        <title>Whole genome sequence of fish pathogenic bacteria, Photobacterium damselae subsp. piscicida, strain 91-197, isolated from hybrid striped bass (Morone sp.) in USA.</title>
        <authorList>
            <person name="Teru Y."/>
            <person name="Hikima J."/>
            <person name="Kono T."/>
            <person name="Sakai M."/>
            <person name="Takano T."/>
            <person name="Hawke J.P."/>
            <person name="Takeyama H."/>
            <person name="Aoki T."/>
        </authorList>
    </citation>
    <scope>NUCLEOTIDE SEQUENCE [LARGE SCALE GENOMIC DNA]</scope>
    <source>
        <strain evidence="4">91-197</strain>
    </source>
</reference>
<dbReference type="AlphaFoldDB" id="A0A1Q9GWJ4"/>
<organism evidence="2 4">
    <name type="scientific">Photobacterium damsela subsp. piscicida</name>
    <name type="common">Pasteurella piscicida</name>
    <dbReference type="NCBI Taxonomy" id="38294"/>
    <lineage>
        <taxon>Bacteria</taxon>
        <taxon>Pseudomonadati</taxon>
        <taxon>Pseudomonadota</taxon>
        <taxon>Gammaproteobacteria</taxon>
        <taxon>Vibrionales</taxon>
        <taxon>Vibrionaceae</taxon>
        <taxon>Photobacterium</taxon>
    </lineage>
</organism>
<dbReference type="Proteomes" id="UP000218676">
    <property type="component" value="Chromosome 2"/>
</dbReference>
<evidence type="ECO:0000313" key="3">
    <source>
        <dbReference type="EMBL" id="QOD58640.1"/>
    </source>
</evidence>
<keyword evidence="1" id="KW-1133">Transmembrane helix</keyword>
<dbReference type="RefSeq" id="WP_036765435.1">
    <property type="nucleotide sequence ID" value="NZ_AP018046.1"/>
</dbReference>
<feature type="transmembrane region" description="Helical" evidence="1">
    <location>
        <begin position="6"/>
        <end position="25"/>
    </location>
</feature>
<keyword evidence="1" id="KW-0812">Transmembrane</keyword>
<protein>
    <submittedName>
        <fullName evidence="2">Uncharacterized protein</fullName>
    </submittedName>
</protein>
<name>A0A1Q9GWJ4_PHODP</name>
<keyword evidence="1" id="KW-0472">Membrane</keyword>
<dbReference type="EMBL" id="AP018046">
    <property type="protein sequence ID" value="BAX54829.1"/>
    <property type="molecule type" value="Genomic_DNA"/>
</dbReference>